<dbReference type="EMBL" id="BNAU01000004">
    <property type="protein sequence ID" value="GHF00499.1"/>
    <property type="molecule type" value="Genomic_DNA"/>
</dbReference>
<dbReference type="Proteomes" id="UP000605897">
    <property type="component" value="Unassembled WGS sequence"/>
</dbReference>
<sequence length="215" mass="24100">MDGSGGWQPVVRVGDHGLVLGLAGDGRWVLGRAAEDSRPLEQYPRELLPVLEQRYSDVARLTAGAPTPPPWDRLLRLALEWGGQFWPERALDWLDDGYPTAGLIDLLEHLAKAGATQRIRHRARRLGKGVRAKPPPRDDAIIQLLRQRDGVLTHVVLRDGKRLDVWNIAWGYDLGDEYAHVTTNISPDIDRQIDFFWTVDITAIVDPATGESLRP</sequence>
<protein>
    <submittedName>
        <fullName evidence="1">Uncharacterized protein</fullName>
    </submittedName>
</protein>
<keyword evidence="2" id="KW-1185">Reference proteome</keyword>
<accession>A0ABQ3J4P3</accession>
<evidence type="ECO:0000313" key="1">
    <source>
        <dbReference type="EMBL" id="GHF00499.1"/>
    </source>
</evidence>
<name>A0ABQ3J4P3_9PSEU</name>
<proteinExistence type="predicted"/>
<organism evidence="1 2">
    <name type="scientific">Amycolatopsis deserti</name>
    <dbReference type="NCBI Taxonomy" id="185696"/>
    <lineage>
        <taxon>Bacteria</taxon>
        <taxon>Bacillati</taxon>
        <taxon>Actinomycetota</taxon>
        <taxon>Actinomycetes</taxon>
        <taxon>Pseudonocardiales</taxon>
        <taxon>Pseudonocardiaceae</taxon>
        <taxon>Amycolatopsis</taxon>
    </lineage>
</organism>
<reference evidence="2" key="1">
    <citation type="journal article" date="2019" name="Int. J. Syst. Evol. Microbiol.">
        <title>The Global Catalogue of Microorganisms (GCM) 10K type strain sequencing project: providing services to taxonomists for standard genome sequencing and annotation.</title>
        <authorList>
            <consortium name="The Broad Institute Genomics Platform"/>
            <consortium name="The Broad Institute Genome Sequencing Center for Infectious Disease"/>
            <person name="Wu L."/>
            <person name="Ma J."/>
        </authorList>
    </citation>
    <scope>NUCLEOTIDE SEQUENCE [LARGE SCALE GENOMIC DNA]</scope>
    <source>
        <strain evidence="2">CGMCC 4.7677</strain>
    </source>
</reference>
<comment type="caution">
    <text evidence="1">The sequence shown here is derived from an EMBL/GenBank/DDBJ whole genome shotgun (WGS) entry which is preliminary data.</text>
</comment>
<gene>
    <name evidence="1" type="ORF">GCM10017786_36690</name>
</gene>
<dbReference type="RefSeq" id="WP_191245814.1">
    <property type="nucleotide sequence ID" value="NZ_BNAU01000004.1"/>
</dbReference>
<evidence type="ECO:0000313" key="2">
    <source>
        <dbReference type="Proteomes" id="UP000605897"/>
    </source>
</evidence>